<evidence type="ECO:0000256" key="1">
    <source>
        <dbReference type="SAM" id="Coils"/>
    </source>
</evidence>
<dbReference type="PANTHER" id="PTHR43252">
    <property type="entry name" value="TRANSCRIPTIONAL REGULATOR YQJI"/>
    <property type="match status" value="1"/>
</dbReference>
<dbReference type="Gene3D" id="6.10.140.190">
    <property type="match status" value="1"/>
</dbReference>
<dbReference type="PANTHER" id="PTHR43252:SF2">
    <property type="entry name" value="TRANSCRIPTION REGULATOR, PADR-LIKE FAMILY"/>
    <property type="match status" value="1"/>
</dbReference>
<protein>
    <submittedName>
        <fullName evidence="4">Transcriptional regulator, PadR-like family</fullName>
    </submittedName>
</protein>
<organism evidence="4 5">
    <name type="scientific">Ruminiclostridium papyrosolvens DSM 2782</name>
    <dbReference type="NCBI Taxonomy" id="588581"/>
    <lineage>
        <taxon>Bacteria</taxon>
        <taxon>Bacillati</taxon>
        <taxon>Bacillota</taxon>
        <taxon>Clostridia</taxon>
        <taxon>Eubacteriales</taxon>
        <taxon>Oscillospiraceae</taxon>
        <taxon>Ruminiclostridium</taxon>
    </lineage>
</organism>
<dbReference type="Gene3D" id="1.10.10.10">
    <property type="entry name" value="Winged helix-like DNA-binding domain superfamily/Winged helix DNA-binding domain"/>
    <property type="match status" value="1"/>
</dbReference>
<dbReference type="Pfam" id="PF03551">
    <property type="entry name" value="PadR"/>
    <property type="match status" value="1"/>
</dbReference>
<comment type="caution">
    <text evidence="4">The sequence shown here is derived from an EMBL/GenBank/DDBJ whole genome shotgun (WGS) entry which is preliminary data.</text>
</comment>
<dbReference type="InterPro" id="IPR036388">
    <property type="entry name" value="WH-like_DNA-bd_sf"/>
</dbReference>
<dbReference type="eggNOG" id="COG1695">
    <property type="taxonomic scope" value="Bacteria"/>
</dbReference>
<dbReference type="SUPFAM" id="SSF46785">
    <property type="entry name" value="Winged helix' DNA-binding domain"/>
    <property type="match status" value="1"/>
</dbReference>
<evidence type="ECO:0000259" key="3">
    <source>
        <dbReference type="Pfam" id="PF10400"/>
    </source>
</evidence>
<keyword evidence="5" id="KW-1185">Reference proteome</keyword>
<reference evidence="4" key="2">
    <citation type="submission" date="2011-01" db="EMBL/GenBank/DDBJ databases">
        <title>The Non-contiguous Finished genome of Clostridium papyrosolvens.</title>
        <authorList>
            <person name="Lucas S."/>
            <person name="Copeland A."/>
            <person name="Lapidus A."/>
            <person name="Cheng J.-F."/>
            <person name="Goodwin L."/>
            <person name="Pitluck S."/>
            <person name="Misra M."/>
            <person name="Chertkov O."/>
            <person name="Detter J.C."/>
            <person name="Han C."/>
            <person name="Tapia R."/>
            <person name="Land M."/>
            <person name="Hauser L."/>
            <person name="Kyrpides N."/>
            <person name="Ivanova N."/>
            <person name="Pagani I."/>
            <person name="Mouttaki H."/>
            <person name="He Z."/>
            <person name="Zhou J."/>
            <person name="Hemme C.L."/>
            <person name="Woyke T."/>
        </authorList>
    </citation>
    <scope>NUCLEOTIDE SEQUENCE [LARGE SCALE GENOMIC DNA]</scope>
    <source>
        <strain evidence="4">DSM 2782</strain>
    </source>
</reference>
<dbReference type="OrthoDB" id="9783723at2"/>
<name>F1TD08_9FIRM</name>
<reference evidence="4" key="1">
    <citation type="submission" date="2009-07" db="EMBL/GenBank/DDBJ databases">
        <authorList>
            <consortium name="US DOE Joint Genome Institute (JGI-PGF)"/>
            <person name="Lucas S."/>
            <person name="Copeland A."/>
            <person name="Lapidus A."/>
            <person name="Glavina del Rio T."/>
            <person name="Tice H."/>
            <person name="Bruce D."/>
            <person name="Goodwin L."/>
            <person name="Pitluck S."/>
            <person name="Larimer F."/>
            <person name="Land M.L."/>
            <person name="Mouttaki H."/>
            <person name="He Z."/>
            <person name="Zhou J."/>
            <person name="Hemme C.L."/>
        </authorList>
    </citation>
    <scope>NUCLEOTIDE SEQUENCE [LARGE SCALE GENOMIC DNA]</scope>
    <source>
        <strain evidence="4">DSM 2782</strain>
    </source>
</reference>
<dbReference type="RefSeq" id="WP_004619271.1">
    <property type="nucleotide sequence ID" value="NZ_ACXX02000006.1"/>
</dbReference>
<dbReference type="Proteomes" id="UP000003860">
    <property type="component" value="Unassembled WGS sequence"/>
</dbReference>
<evidence type="ECO:0000313" key="4">
    <source>
        <dbReference type="EMBL" id="EGD47875.1"/>
    </source>
</evidence>
<dbReference type="Pfam" id="PF10400">
    <property type="entry name" value="Vir_act_alpha_C"/>
    <property type="match status" value="1"/>
</dbReference>
<dbReference type="AlphaFoldDB" id="F1TD08"/>
<feature type="domain" description="Transcription regulator PadR C-terminal" evidence="3">
    <location>
        <begin position="97"/>
        <end position="180"/>
    </location>
</feature>
<feature type="domain" description="Transcription regulator PadR N-terminal" evidence="2">
    <location>
        <begin position="11"/>
        <end position="85"/>
    </location>
</feature>
<feature type="coiled-coil region" evidence="1">
    <location>
        <begin position="116"/>
        <end position="143"/>
    </location>
</feature>
<evidence type="ECO:0000313" key="5">
    <source>
        <dbReference type="Proteomes" id="UP000003860"/>
    </source>
</evidence>
<dbReference type="STRING" id="588581.Cpap_2279"/>
<dbReference type="InterPro" id="IPR036390">
    <property type="entry name" value="WH_DNA-bd_sf"/>
</dbReference>
<proteinExistence type="predicted"/>
<dbReference type="EMBL" id="ACXX02000006">
    <property type="protein sequence ID" value="EGD47875.1"/>
    <property type="molecule type" value="Genomic_DNA"/>
</dbReference>
<dbReference type="InterPro" id="IPR005149">
    <property type="entry name" value="Tscrpt_reg_PadR_N"/>
</dbReference>
<dbReference type="InterPro" id="IPR018309">
    <property type="entry name" value="Tscrpt_reg_PadR_C"/>
</dbReference>
<gene>
    <name evidence="4" type="ORF">Cpap_2279</name>
</gene>
<evidence type="ECO:0000259" key="2">
    <source>
        <dbReference type="Pfam" id="PF03551"/>
    </source>
</evidence>
<keyword evidence="1" id="KW-0175">Coiled coil</keyword>
<accession>F1TD08</accession>
<sequence>MPKINKTKYAILGVLSMNPGSGYDIKKFCDKGISYFWNENFGHIYPVLKQMEVEELITKIAEQNEGKPMRYVYSITPKGWEELTEWLMQPPENTPARLELLLKLTFAKNIPENNVIEQMEKIKQKHIQRLEQYEEMEKEFNSNEKTRLDRGYPYWLATLRYAIHDARFRIQWCEETIQNIREHQKMLNN</sequence>